<evidence type="ECO:0000259" key="10">
    <source>
        <dbReference type="PROSITE" id="PS51779"/>
    </source>
</evidence>
<evidence type="ECO:0000256" key="2">
    <source>
        <dbReference type="ARBA" id="ARBA00022475"/>
    </source>
</evidence>
<evidence type="ECO:0000313" key="11">
    <source>
        <dbReference type="EMBL" id="GMA27315.1"/>
    </source>
</evidence>
<evidence type="ECO:0000256" key="4">
    <source>
        <dbReference type="ARBA" id="ARBA00022692"/>
    </source>
</evidence>
<accession>A0AA37XAE3</accession>
<keyword evidence="7" id="KW-0131">Cell cycle</keyword>
<keyword evidence="3" id="KW-0132">Cell division</keyword>
<evidence type="ECO:0000256" key="8">
    <source>
        <dbReference type="SAM" id="MobiDB-lite"/>
    </source>
</evidence>
<dbReference type="InterPro" id="IPR013685">
    <property type="entry name" value="POTRA_FtsQ_type"/>
</dbReference>
<name>A0AA37XAE3_9MICO</name>
<feature type="transmembrane region" description="Helical" evidence="9">
    <location>
        <begin position="148"/>
        <end position="169"/>
    </location>
</feature>
<evidence type="ECO:0000256" key="3">
    <source>
        <dbReference type="ARBA" id="ARBA00022618"/>
    </source>
</evidence>
<dbReference type="EMBL" id="BSUL01000001">
    <property type="protein sequence ID" value="GMA27315.1"/>
    <property type="molecule type" value="Genomic_DNA"/>
</dbReference>
<dbReference type="InterPro" id="IPR050487">
    <property type="entry name" value="FtsQ_DivIB"/>
</dbReference>
<gene>
    <name evidence="11" type="ORF">GCM10025874_05680</name>
</gene>
<keyword evidence="2" id="KW-1003">Cell membrane</keyword>
<sequence length="371" mass="39753">MKRPEGFERRQPPPAEQPPTPPRRPARRAVPADAPERPLRAEAAAVRPAPASAGTPPTPVEAPEQPRSGWRRASHEGAVGADRAPRRWLERPSADPDDPVAATKALIVEARREERAARREAKQAVKERKAAERGEVRRFTRRSRRRRIGWITAGGIVAGLALLVGVLVVSPVLALRSIEVEGAQRLDPAAIEAALEPQLGTPLALLDGDAVERELGAFPVIESFVTEAVPPSTLVVRIVERQAVLAVPTGAGWDLVDPAGVTVQTVPDRPAEFPEIVVPDGELDSAVFRNAAAVVETLDAELRGRVVRVEATTLDDVTLLLDGVGQTVVWGGPDRPAAKAALLRALMTAEGQDEAVQFDVTAPETTGIVRR</sequence>
<dbReference type="PANTHER" id="PTHR37820:SF1">
    <property type="entry name" value="CELL DIVISION PROTEIN FTSQ"/>
    <property type="match status" value="1"/>
</dbReference>
<dbReference type="GO" id="GO:0051301">
    <property type="term" value="P:cell division"/>
    <property type="evidence" value="ECO:0007669"/>
    <property type="project" value="UniProtKB-KW"/>
</dbReference>
<dbReference type="Proteomes" id="UP001157160">
    <property type="component" value="Unassembled WGS sequence"/>
</dbReference>
<protein>
    <recommendedName>
        <fullName evidence="10">POTRA domain-containing protein</fullName>
    </recommendedName>
</protein>
<evidence type="ECO:0000256" key="6">
    <source>
        <dbReference type="ARBA" id="ARBA00023136"/>
    </source>
</evidence>
<dbReference type="InterPro" id="IPR034746">
    <property type="entry name" value="POTRA"/>
</dbReference>
<evidence type="ECO:0000313" key="12">
    <source>
        <dbReference type="Proteomes" id="UP001157160"/>
    </source>
</evidence>
<organism evidence="11 12">
    <name type="scientific">Arenivirga flava</name>
    <dbReference type="NCBI Taxonomy" id="1930060"/>
    <lineage>
        <taxon>Bacteria</taxon>
        <taxon>Bacillati</taxon>
        <taxon>Actinomycetota</taxon>
        <taxon>Actinomycetes</taxon>
        <taxon>Micrococcales</taxon>
        <taxon>Microbacteriaceae</taxon>
        <taxon>Arenivirga</taxon>
    </lineage>
</organism>
<keyword evidence="4 9" id="KW-0812">Transmembrane</keyword>
<dbReference type="AlphaFoldDB" id="A0AA37XAE3"/>
<dbReference type="Gene3D" id="3.10.20.310">
    <property type="entry name" value="membrane protein fhac"/>
    <property type="match status" value="1"/>
</dbReference>
<evidence type="ECO:0000256" key="9">
    <source>
        <dbReference type="SAM" id="Phobius"/>
    </source>
</evidence>
<feature type="compositionally biased region" description="Low complexity" evidence="8">
    <location>
        <begin position="41"/>
        <end position="55"/>
    </location>
</feature>
<comment type="subcellular location">
    <subcellularLocation>
        <location evidence="1">Membrane</location>
    </subcellularLocation>
</comment>
<dbReference type="Pfam" id="PF08478">
    <property type="entry name" value="POTRA_1"/>
    <property type="match status" value="1"/>
</dbReference>
<feature type="region of interest" description="Disordered" evidence="8">
    <location>
        <begin position="1"/>
        <end position="101"/>
    </location>
</feature>
<dbReference type="GO" id="GO:0005886">
    <property type="term" value="C:plasma membrane"/>
    <property type="evidence" value="ECO:0007669"/>
    <property type="project" value="TreeGrafter"/>
</dbReference>
<evidence type="ECO:0000256" key="1">
    <source>
        <dbReference type="ARBA" id="ARBA00004370"/>
    </source>
</evidence>
<feature type="compositionally biased region" description="Basic and acidic residues" evidence="8">
    <location>
        <begin position="1"/>
        <end position="11"/>
    </location>
</feature>
<evidence type="ECO:0000256" key="5">
    <source>
        <dbReference type="ARBA" id="ARBA00022989"/>
    </source>
</evidence>
<dbReference type="PANTHER" id="PTHR37820">
    <property type="entry name" value="CELL DIVISION PROTEIN DIVIB"/>
    <property type="match status" value="1"/>
</dbReference>
<keyword evidence="6 9" id="KW-0472">Membrane</keyword>
<keyword evidence="12" id="KW-1185">Reference proteome</keyword>
<dbReference type="PROSITE" id="PS51779">
    <property type="entry name" value="POTRA"/>
    <property type="match status" value="1"/>
</dbReference>
<keyword evidence="5 9" id="KW-1133">Transmembrane helix</keyword>
<proteinExistence type="predicted"/>
<feature type="compositionally biased region" description="Pro residues" evidence="8">
    <location>
        <begin position="12"/>
        <end position="23"/>
    </location>
</feature>
<feature type="compositionally biased region" description="Basic and acidic residues" evidence="8">
    <location>
        <begin position="83"/>
        <end position="94"/>
    </location>
</feature>
<feature type="domain" description="POTRA" evidence="10">
    <location>
        <begin position="173"/>
        <end position="241"/>
    </location>
</feature>
<reference evidence="11 12" key="1">
    <citation type="journal article" date="2014" name="Int. J. Syst. Evol. Microbiol.">
        <title>Complete genome sequence of Corynebacterium casei LMG S-19264T (=DSM 44701T), isolated from a smear-ripened cheese.</title>
        <authorList>
            <consortium name="US DOE Joint Genome Institute (JGI-PGF)"/>
            <person name="Walter F."/>
            <person name="Albersmeier A."/>
            <person name="Kalinowski J."/>
            <person name="Ruckert C."/>
        </authorList>
    </citation>
    <scope>NUCLEOTIDE SEQUENCE [LARGE SCALE GENOMIC DNA]</scope>
    <source>
        <strain evidence="11 12">NBRC 112289</strain>
    </source>
</reference>
<comment type="caution">
    <text evidence="11">The sequence shown here is derived from an EMBL/GenBank/DDBJ whole genome shotgun (WGS) entry which is preliminary data.</text>
</comment>
<evidence type="ECO:0000256" key="7">
    <source>
        <dbReference type="ARBA" id="ARBA00023306"/>
    </source>
</evidence>